<comment type="subunit">
    <text evidence="4 8">Dimer of large and small chains.</text>
</comment>
<evidence type="ECO:0000256" key="4">
    <source>
        <dbReference type="ARBA" id="ARBA00011744"/>
    </source>
</evidence>
<dbReference type="GO" id="GO:0009099">
    <property type="term" value="P:L-valine biosynthetic process"/>
    <property type="evidence" value="ECO:0007669"/>
    <property type="project" value="UniProtKB-UniRule"/>
</dbReference>
<dbReference type="InterPro" id="IPR045865">
    <property type="entry name" value="ACT-like_dom_sf"/>
</dbReference>
<comment type="catalytic activity">
    <reaction evidence="7 8">
        <text>2 pyruvate + H(+) = (2S)-2-acetolactate + CO2</text>
        <dbReference type="Rhea" id="RHEA:25249"/>
        <dbReference type="ChEBI" id="CHEBI:15361"/>
        <dbReference type="ChEBI" id="CHEBI:15378"/>
        <dbReference type="ChEBI" id="CHEBI:16526"/>
        <dbReference type="ChEBI" id="CHEBI:58476"/>
        <dbReference type="EC" id="2.2.1.6"/>
    </reaction>
</comment>
<protein>
    <recommendedName>
        <fullName evidence="8">Acetolactate synthase small subunit</fullName>
        <shortName evidence="8">AHAS</shortName>
        <shortName evidence="8">ALS</shortName>
        <ecNumber evidence="8">2.2.1.6</ecNumber>
    </recommendedName>
    <alternativeName>
        <fullName evidence="8">Acetohydroxy-acid synthase small subunit</fullName>
    </alternativeName>
</protein>
<proteinExistence type="inferred from homology"/>
<dbReference type="EC" id="2.2.1.6" evidence="8"/>
<dbReference type="NCBIfam" id="TIGR00119">
    <property type="entry name" value="acolac_sm"/>
    <property type="match status" value="1"/>
</dbReference>
<dbReference type="InterPro" id="IPR027271">
    <property type="entry name" value="Acetolactate_synth/TF_NikR_C"/>
</dbReference>
<evidence type="ECO:0000256" key="7">
    <source>
        <dbReference type="ARBA" id="ARBA00048670"/>
    </source>
</evidence>
<organism evidence="10 11">
    <name type="scientific">Anoxynatronum buryatiense</name>
    <dbReference type="NCBI Taxonomy" id="489973"/>
    <lineage>
        <taxon>Bacteria</taxon>
        <taxon>Bacillati</taxon>
        <taxon>Bacillota</taxon>
        <taxon>Clostridia</taxon>
        <taxon>Eubacteriales</taxon>
        <taxon>Clostridiaceae</taxon>
        <taxon>Anoxynatronum</taxon>
    </lineage>
</organism>
<comment type="pathway">
    <text evidence="2 8">Amino-acid biosynthesis; L-valine biosynthesis; L-valine from pyruvate: step 1/4.</text>
</comment>
<dbReference type="PROSITE" id="PS51671">
    <property type="entry name" value="ACT"/>
    <property type="match status" value="1"/>
</dbReference>
<dbReference type="AlphaFoldDB" id="A0AA45WTL9"/>
<dbReference type="Gene3D" id="3.30.70.1150">
    <property type="entry name" value="ACT-like. Chain A, domain 2"/>
    <property type="match status" value="1"/>
</dbReference>
<dbReference type="FunFam" id="3.30.70.260:FF:000001">
    <property type="entry name" value="Acetolactate synthase, small subunit"/>
    <property type="match status" value="1"/>
</dbReference>
<feature type="domain" description="ACT" evidence="9">
    <location>
        <begin position="5"/>
        <end position="79"/>
    </location>
</feature>
<dbReference type="InterPro" id="IPR004789">
    <property type="entry name" value="Acetalactate_synth_ssu"/>
</dbReference>
<evidence type="ECO:0000256" key="5">
    <source>
        <dbReference type="ARBA" id="ARBA00022605"/>
    </source>
</evidence>
<evidence type="ECO:0000313" key="11">
    <source>
        <dbReference type="Proteomes" id="UP001158066"/>
    </source>
</evidence>
<evidence type="ECO:0000256" key="2">
    <source>
        <dbReference type="ARBA" id="ARBA00005025"/>
    </source>
</evidence>
<dbReference type="PANTHER" id="PTHR30239">
    <property type="entry name" value="ACETOLACTATE SYNTHASE SMALL SUBUNIT"/>
    <property type="match status" value="1"/>
</dbReference>
<dbReference type="Pfam" id="PF22629">
    <property type="entry name" value="ACT_AHAS_ss"/>
    <property type="match status" value="1"/>
</dbReference>
<keyword evidence="11" id="KW-1185">Reference proteome</keyword>
<accession>A0AA45WTL9</accession>
<comment type="caution">
    <text evidence="10">The sequence shown here is derived from an EMBL/GenBank/DDBJ whole genome shotgun (WGS) entry which is preliminary data.</text>
</comment>
<evidence type="ECO:0000259" key="9">
    <source>
        <dbReference type="PROSITE" id="PS51671"/>
    </source>
</evidence>
<keyword evidence="6 8" id="KW-0100">Branched-chain amino acid biosynthesis</keyword>
<dbReference type="FunFam" id="3.30.70.1150:FF:000001">
    <property type="entry name" value="Acetolactate synthase small subunit"/>
    <property type="match status" value="1"/>
</dbReference>
<dbReference type="PANTHER" id="PTHR30239:SF0">
    <property type="entry name" value="ACETOLACTATE SYNTHASE SMALL SUBUNIT 1, CHLOROPLASTIC"/>
    <property type="match status" value="1"/>
</dbReference>
<dbReference type="RefSeq" id="WP_283408017.1">
    <property type="nucleotide sequence ID" value="NZ_FXUF01000002.1"/>
</dbReference>
<dbReference type="GO" id="GO:0009097">
    <property type="term" value="P:isoleucine biosynthetic process"/>
    <property type="evidence" value="ECO:0007669"/>
    <property type="project" value="UniProtKB-UniRule"/>
</dbReference>
<dbReference type="GO" id="GO:0005829">
    <property type="term" value="C:cytosol"/>
    <property type="evidence" value="ECO:0007669"/>
    <property type="project" value="TreeGrafter"/>
</dbReference>
<dbReference type="Gene3D" id="3.30.70.260">
    <property type="match status" value="1"/>
</dbReference>
<dbReference type="Proteomes" id="UP001158066">
    <property type="component" value="Unassembled WGS sequence"/>
</dbReference>
<comment type="function">
    <text evidence="8">Catalyzes the conversion of 2 pyruvate molecules into acetolactate in the first common step of the biosynthetic pathway of the branched-amino acids such as leucine, isoleucine, and valine.</text>
</comment>
<dbReference type="GO" id="GO:1990610">
    <property type="term" value="F:acetolactate synthase regulator activity"/>
    <property type="evidence" value="ECO:0007669"/>
    <property type="project" value="UniProtKB-UniRule"/>
</dbReference>
<name>A0AA45WTL9_9CLOT</name>
<dbReference type="InterPro" id="IPR019455">
    <property type="entry name" value="Acetolactate_synth_ssu_C"/>
</dbReference>
<dbReference type="NCBIfam" id="NF008864">
    <property type="entry name" value="PRK11895.1"/>
    <property type="match status" value="1"/>
</dbReference>
<evidence type="ECO:0000256" key="3">
    <source>
        <dbReference type="ARBA" id="ARBA00006341"/>
    </source>
</evidence>
<comment type="pathway">
    <text evidence="1 8">Amino-acid biosynthesis; L-isoleucine biosynthesis; L-isoleucine from 2-oxobutanoate: step 1/4.</text>
</comment>
<dbReference type="InterPro" id="IPR054480">
    <property type="entry name" value="AHAS_small-like_ACT"/>
</dbReference>
<keyword evidence="8" id="KW-0808">Transferase</keyword>
<dbReference type="GO" id="GO:0003984">
    <property type="term" value="F:acetolactate synthase activity"/>
    <property type="evidence" value="ECO:0007669"/>
    <property type="project" value="UniProtKB-UniRule"/>
</dbReference>
<evidence type="ECO:0000313" key="10">
    <source>
        <dbReference type="EMBL" id="SMP43839.1"/>
    </source>
</evidence>
<evidence type="ECO:0000256" key="1">
    <source>
        <dbReference type="ARBA" id="ARBA00004974"/>
    </source>
</evidence>
<sequence length="170" mass="18812">MKKHILAILVENRPSVLSKVVGLFSRRGFNIHSLAVGVTEDPEISRITIVAEGDEYILEQISKQLNKLIDVIKVSDIGQEAIARELALIKVHATPATRNEIVEIVNIFREKIVDISKNSVTIQVTGDSKKMAALEEMLRDFGIKELVRTGMIAVDRGAKAIQVNNSRKDG</sequence>
<keyword evidence="5 8" id="KW-0028">Amino-acid biosynthesis</keyword>
<comment type="similarity">
    <text evidence="3 8">Belongs to the acetolactate synthase small subunit family.</text>
</comment>
<evidence type="ECO:0000256" key="8">
    <source>
        <dbReference type="RuleBase" id="RU368092"/>
    </source>
</evidence>
<dbReference type="InterPro" id="IPR039557">
    <property type="entry name" value="AHAS_ACT"/>
</dbReference>
<dbReference type="SUPFAM" id="SSF55021">
    <property type="entry name" value="ACT-like"/>
    <property type="match status" value="2"/>
</dbReference>
<evidence type="ECO:0000256" key="6">
    <source>
        <dbReference type="ARBA" id="ARBA00023304"/>
    </source>
</evidence>
<dbReference type="EMBL" id="FXUF01000002">
    <property type="protein sequence ID" value="SMP43839.1"/>
    <property type="molecule type" value="Genomic_DNA"/>
</dbReference>
<gene>
    <name evidence="10" type="ORF">SAMN06296020_102102</name>
</gene>
<dbReference type="Pfam" id="PF10369">
    <property type="entry name" value="ALS_ss_C"/>
    <property type="match status" value="1"/>
</dbReference>
<reference evidence="10" key="1">
    <citation type="submission" date="2017-05" db="EMBL/GenBank/DDBJ databases">
        <authorList>
            <person name="Varghese N."/>
            <person name="Submissions S."/>
        </authorList>
    </citation>
    <scope>NUCLEOTIDE SEQUENCE</scope>
    <source>
        <strain evidence="10">Su22</strain>
    </source>
</reference>
<dbReference type="InterPro" id="IPR002912">
    <property type="entry name" value="ACT_dom"/>
</dbReference>
<dbReference type="CDD" id="cd04878">
    <property type="entry name" value="ACT_AHAS"/>
    <property type="match status" value="1"/>
</dbReference>